<sequence>MMLDPSIDQLLTKINSKYTLVTLSSRRARQIQDEKIVQIEEPTSATNVGIALEEIYADKLTFISTEYKERR</sequence>
<dbReference type="SMART" id="SM01409">
    <property type="entry name" value="RNA_pol_Rpb6"/>
    <property type="match status" value="1"/>
</dbReference>
<dbReference type="InterPro" id="IPR036161">
    <property type="entry name" value="RPB6/omega-like_sf"/>
</dbReference>
<keyword evidence="6 10" id="KW-0548">Nucleotidyltransferase</keyword>
<reference evidence="11 14" key="2">
    <citation type="submission" date="2019-07" db="EMBL/GenBank/DDBJ databases">
        <title>Whole genome shotgun sequence of Halolactibacillus miurensis NBRC 100873.</title>
        <authorList>
            <person name="Hosoyama A."/>
            <person name="Uohara A."/>
            <person name="Ohji S."/>
            <person name="Ichikawa N."/>
        </authorList>
    </citation>
    <scope>NUCLEOTIDE SEQUENCE [LARGE SCALE GENOMIC DNA]</scope>
    <source>
        <strain evidence="11 14">NBRC 100873</strain>
    </source>
</reference>
<evidence type="ECO:0000313" key="13">
    <source>
        <dbReference type="Proteomes" id="UP000199139"/>
    </source>
</evidence>
<evidence type="ECO:0000256" key="9">
    <source>
        <dbReference type="ARBA" id="ARBA00048552"/>
    </source>
</evidence>
<dbReference type="InterPro" id="IPR006110">
    <property type="entry name" value="Pol_omega/Rpo6/RPB6"/>
</dbReference>
<dbReference type="GO" id="GO:0003677">
    <property type="term" value="F:DNA binding"/>
    <property type="evidence" value="ECO:0007669"/>
    <property type="project" value="UniProtKB-UniRule"/>
</dbReference>
<dbReference type="NCBIfam" id="TIGR00690">
    <property type="entry name" value="rpoZ"/>
    <property type="match status" value="1"/>
</dbReference>
<keyword evidence="4 10" id="KW-0240">DNA-directed RNA polymerase</keyword>
<evidence type="ECO:0000256" key="5">
    <source>
        <dbReference type="ARBA" id="ARBA00022679"/>
    </source>
</evidence>
<accession>A0A1I6QBT4</accession>
<name>A0A1I6QBT4_9BACI</name>
<evidence type="ECO:0000256" key="6">
    <source>
        <dbReference type="ARBA" id="ARBA00022695"/>
    </source>
</evidence>
<keyword evidence="14" id="KW-1185">Reference proteome</keyword>
<keyword evidence="5 10" id="KW-0808">Transferase</keyword>
<dbReference type="PANTHER" id="PTHR34476">
    <property type="entry name" value="DNA-DIRECTED RNA POLYMERASE SUBUNIT OMEGA"/>
    <property type="match status" value="1"/>
</dbReference>
<evidence type="ECO:0000313" key="12">
    <source>
        <dbReference type="EMBL" id="SFS49894.1"/>
    </source>
</evidence>
<comment type="function">
    <text evidence="10">Promotes RNA polymerase assembly. Latches the N- and C-terminal regions of the beta' subunit thereby facilitating its interaction with the beta and alpha subunits.</text>
</comment>
<proteinExistence type="inferred from homology"/>
<dbReference type="GO" id="GO:0006351">
    <property type="term" value="P:DNA-templated transcription"/>
    <property type="evidence" value="ECO:0007669"/>
    <property type="project" value="UniProtKB-UniRule"/>
</dbReference>
<dbReference type="Proteomes" id="UP000199139">
    <property type="component" value="Unassembled WGS sequence"/>
</dbReference>
<evidence type="ECO:0000313" key="11">
    <source>
        <dbReference type="EMBL" id="GEM03484.1"/>
    </source>
</evidence>
<evidence type="ECO:0000256" key="4">
    <source>
        <dbReference type="ARBA" id="ARBA00022478"/>
    </source>
</evidence>
<dbReference type="GO" id="GO:0003899">
    <property type="term" value="F:DNA-directed RNA polymerase activity"/>
    <property type="evidence" value="ECO:0007669"/>
    <property type="project" value="UniProtKB-UniRule"/>
</dbReference>
<organism evidence="12 13">
    <name type="scientific">Halolactibacillus miurensis</name>
    <dbReference type="NCBI Taxonomy" id="306541"/>
    <lineage>
        <taxon>Bacteria</taxon>
        <taxon>Bacillati</taxon>
        <taxon>Bacillota</taxon>
        <taxon>Bacilli</taxon>
        <taxon>Bacillales</taxon>
        <taxon>Bacillaceae</taxon>
        <taxon>Halolactibacillus</taxon>
    </lineage>
</organism>
<dbReference type="RefSeq" id="WP_369813733.1">
    <property type="nucleotide sequence ID" value="NZ_BJWJ01000003.1"/>
</dbReference>
<dbReference type="Gene3D" id="3.90.940.10">
    <property type="match status" value="1"/>
</dbReference>
<evidence type="ECO:0000256" key="3">
    <source>
        <dbReference type="ARBA" id="ARBA00013725"/>
    </source>
</evidence>
<keyword evidence="7 10" id="KW-0804">Transcription</keyword>
<dbReference type="GO" id="GO:0000428">
    <property type="term" value="C:DNA-directed RNA polymerase complex"/>
    <property type="evidence" value="ECO:0007669"/>
    <property type="project" value="UniProtKB-KW"/>
</dbReference>
<dbReference type="PANTHER" id="PTHR34476:SF1">
    <property type="entry name" value="DNA-DIRECTED RNA POLYMERASE SUBUNIT OMEGA"/>
    <property type="match status" value="1"/>
</dbReference>
<comment type="subunit">
    <text evidence="10">The RNAP catalytic core consists of 2 alpha, 1 beta, 1 beta' and 1 omega subunit. When a sigma factor is associated with the core the holoenzyme is formed, which can initiate transcription.</text>
</comment>
<dbReference type="EMBL" id="FPAI01000004">
    <property type="protein sequence ID" value="SFS49894.1"/>
    <property type="molecule type" value="Genomic_DNA"/>
</dbReference>
<evidence type="ECO:0000256" key="7">
    <source>
        <dbReference type="ARBA" id="ARBA00023163"/>
    </source>
</evidence>
<protein>
    <recommendedName>
        <fullName evidence="3 10">DNA-directed RNA polymerase subunit omega</fullName>
        <shortName evidence="10">RNAP omega subunit</shortName>
        <ecNumber evidence="2 10">2.7.7.6</ecNumber>
    </recommendedName>
    <alternativeName>
        <fullName evidence="10">RNA polymerase omega subunit</fullName>
    </alternativeName>
    <alternativeName>
        <fullName evidence="8 10">Transcriptase subunit omega</fullName>
    </alternativeName>
</protein>
<dbReference type="EC" id="2.7.7.6" evidence="2 10"/>
<comment type="similarity">
    <text evidence="1 10">Belongs to the RNA polymerase subunit omega family.</text>
</comment>
<dbReference type="SUPFAM" id="SSF63562">
    <property type="entry name" value="RPB6/omega subunit-like"/>
    <property type="match status" value="1"/>
</dbReference>
<dbReference type="Proteomes" id="UP000321773">
    <property type="component" value="Unassembled WGS sequence"/>
</dbReference>
<dbReference type="EMBL" id="BJWJ01000003">
    <property type="protein sequence ID" value="GEM03484.1"/>
    <property type="molecule type" value="Genomic_DNA"/>
</dbReference>
<gene>
    <name evidence="10 11" type="primary">rpoZ</name>
    <name evidence="11" type="ORF">HMI01_04720</name>
    <name evidence="12" type="ORF">SAMN05421668_10437</name>
</gene>
<evidence type="ECO:0000256" key="10">
    <source>
        <dbReference type="HAMAP-Rule" id="MF_00366"/>
    </source>
</evidence>
<dbReference type="InterPro" id="IPR003716">
    <property type="entry name" value="DNA-dir_RNA_pol_omega"/>
</dbReference>
<dbReference type="Pfam" id="PF01192">
    <property type="entry name" value="RNA_pol_Rpb6"/>
    <property type="match status" value="1"/>
</dbReference>
<comment type="catalytic activity">
    <reaction evidence="9 10">
        <text>RNA(n) + a ribonucleoside 5'-triphosphate = RNA(n+1) + diphosphate</text>
        <dbReference type="Rhea" id="RHEA:21248"/>
        <dbReference type="Rhea" id="RHEA-COMP:14527"/>
        <dbReference type="Rhea" id="RHEA-COMP:17342"/>
        <dbReference type="ChEBI" id="CHEBI:33019"/>
        <dbReference type="ChEBI" id="CHEBI:61557"/>
        <dbReference type="ChEBI" id="CHEBI:140395"/>
        <dbReference type="EC" id="2.7.7.6"/>
    </reaction>
</comment>
<evidence type="ECO:0000256" key="1">
    <source>
        <dbReference type="ARBA" id="ARBA00006711"/>
    </source>
</evidence>
<dbReference type="AlphaFoldDB" id="A0A1I6QBT4"/>
<evidence type="ECO:0000256" key="2">
    <source>
        <dbReference type="ARBA" id="ARBA00012418"/>
    </source>
</evidence>
<dbReference type="HAMAP" id="MF_00366">
    <property type="entry name" value="RNApol_bact_RpoZ"/>
    <property type="match status" value="1"/>
</dbReference>
<dbReference type="STRING" id="306541.SAMN05421668_10437"/>
<evidence type="ECO:0000313" key="14">
    <source>
        <dbReference type="Proteomes" id="UP000321773"/>
    </source>
</evidence>
<evidence type="ECO:0000256" key="8">
    <source>
        <dbReference type="ARBA" id="ARBA00029924"/>
    </source>
</evidence>
<reference evidence="12 13" key="1">
    <citation type="submission" date="2016-10" db="EMBL/GenBank/DDBJ databases">
        <authorList>
            <person name="de Groot N.N."/>
        </authorList>
    </citation>
    <scope>NUCLEOTIDE SEQUENCE [LARGE SCALE GENOMIC DNA]</scope>
    <source>
        <strain evidence="12 13">DSM 17074</strain>
    </source>
</reference>